<dbReference type="SUPFAM" id="SSF55271">
    <property type="entry name" value="DNA repair protein MutS, domain I"/>
    <property type="match status" value="1"/>
</dbReference>
<keyword evidence="1" id="KW-0547">Nucleotide-binding</keyword>
<dbReference type="InterPro" id="IPR036678">
    <property type="entry name" value="MutS_con_dom_sf"/>
</dbReference>
<dbReference type="AlphaFoldDB" id="A0A1W1ELC4"/>
<dbReference type="InterPro" id="IPR007696">
    <property type="entry name" value="DNA_mismatch_repair_MutS_core"/>
</dbReference>
<evidence type="ECO:0000259" key="6">
    <source>
        <dbReference type="SMART" id="SM00534"/>
    </source>
</evidence>
<dbReference type="Pfam" id="PF00488">
    <property type="entry name" value="MutS_V"/>
    <property type="match status" value="1"/>
</dbReference>
<feature type="domain" description="DNA mismatch repair protein MutS core" evidence="5">
    <location>
        <begin position="321"/>
        <end position="646"/>
    </location>
</feature>
<gene>
    <name evidence="7" type="ORF">MNB_SV-15-143</name>
</gene>
<reference evidence="7" key="1">
    <citation type="submission" date="2016-10" db="EMBL/GenBank/DDBJ databases">
        <authorList>
            <person name="de Groot N.N."/>
        </authorList>
    </citation>
    <scope>NUCLEOTIDE SEQUENCE</scope>
</reference>
<dbReference type="InterPro" id="IPR036187">
    <property type="entry name" value="DNA_mismatch_repair_MutS_sf"/>
</dbReference>
<dbReference type="InterPro" id="IPR007695">
    <property type="entry name" value="DNA_mismatch_repair_MutS-lik_N"/>
</dbReference>
<dbReference type="Pfam" id="PF05192">
    <property type="entry name" value="MutS_III"/>
    <property type="match status" value="1"/>
</dbReference>
<dbReference type="EMBL" id="FRYL01000044">
    <property type="protein sequence ID" value="SHO81596.1"/>
    <property type="molecule type" value="Genomic_DNA"/>
</dbReference>
<dbReference type="SMART" id="SM00533">
    <property type="entry name" value="MUTSd"/>
    <property type="match status" value="1"/>
</dbReference>
<dbReference type="InterPro" id="IPR000432">
    <property type="entry name" value="DNA_mismatch_repair_MutS_C"/>
</dbReference>
<dbReference type="SUPFAM" id="SSF53150">
    <property type="entry name" value="DNA repair protein MutS, domain II"/>
    <property type="match status" value="1"/>
</dbReference>
<evidence type="ECO:0000256" key="3">
    <source>
        <dbReference type="ARBA" id="ARBA00022840"/>
    </source>
</evidence>
<evidence type="ECO:0000259" key="5">
    <source>
        <dbReference type="SMART" id="SM00533"/>
    </source>
</evidence>
<organism evidence="7">
    <name type="scientific">hydrothermal vent metagenome</name>
    <dbReference type="NCBI Taxonomy" id="652676"/>
    <lineage>
        <taxon>unclassified sequences</taxon>
        <taxon>metagenomes</taxon>
        <taxon>ecological metagenomes</taxon>
    </lineage>
</organism>
<dbReference type="InterPro" id="IPR027417">
    <property type="entry name" value="P-loop_NTPase"/>
</dbReference>
<evidence type="ECO:0000256" key="2">
    <source>
        <dbReference type="ARBA" id="ARBA00022763"/>
    </source>
</evidence>
<dbReference type="PANTHER" id="PTHR11361">
    <property type="entry name" value="DNA MISMATCH REPAIR PROTEIN MUTS FAMILY MEMBER"/>
    <property type="match status" value="1"/>
</dbReference>
<dbReference type="Pfam" id="PF01624">
    <property type="entry name" value="MutS_I"/>
    <property type="match status" value="1"/>
</dbReference>
<dbReference type="GO" id="GO:0005829">
    <property type="term" value="C:cytosol"/>
    <property type="evidence" value="ECO:0007669"/>
    <property type="project" value="TreeGrafter"/>
</dbReference>
<dbReference type="GO" id="GO:0005524">
    <property type="term" value="F:ATP binding"/>
    <property type="evidence" value="ECO:0007669"/>
    <property type="project" value="UniProtKB-KW"/>
</dbReference>
<dbReference type="InterPro" id="IPR016151">
    <property type="entry name" value="DNA_mismatch_repair_MutS_N"/>
</dbReference>
<dbReference type="GO" id="GO:0006298">
    <property type="term" value="P:mismatch repair"/>
    <property type="evidence" value="ECO:0007669"/>
    <property type="project" value="InterPro"/>
</dbReference>
<evidence type="ECO:0000313" key="7">
    <source>
        <dbReference type="EMBL" id="SHO81596.1"/>
    </source>
</evidence>
<accession>A0A1W1ELC4</accession>
<keyword evidence="2" id="KW-0227">DNA damage</keyword>
<dbReference type="InterPro" id="IPR045076">
    <property type="entry name" value="MutS"/>
</dbReference>
<dbReference type="PIRSF" id="PIRSF037677">
    <property type="entry name" value="DNA_mis_repair_Msh6"/>
    <property type="match status" value="1"/>
</dbReference>
<name>A0A1W1ELC4_9ZZZZ</name>
<dbReference type="SUPFAM" id="SSF52540">
    <property type="entry name" value="P-loop containing nucleoside triphosphate hydrolases"/>
    <property type="match status" value="1"/>
</dbReference>
<keyword evidence="3" id="KW-0067">ATP-binding</keyword>
<proteinExistence type="predicted"/>
<dbReference type="CDD" id="cd00085">
    <property type="entry name" value="HNHc"/>
    <property type="match status" value="1"/>
</dbReference>
<evidence type="ECO:0000256" key="4">
    <source>
        <dbReference type="ARBA" id="ARBA00023125"/>
    </source>
</evidence>
<protein>
    <submittedName>
        <fullName evidence="7">DNA mismatch repair protein MutS</fullName>
    </submittedName>
</protein>
<evidence type="ECO:0000256" key="1">
    <source>
        <dbReference type="ARBA" id="ARBA00022741"/>
    </source>
</evidence>
<dbReference type="Gene3D" id="1.10.1420.10">
    <property type="match status" value="2"/>
</dbReference>
<sequence length="963" mass="110484">MNTKIDKILSNKDKLLVEIYFELQEYMEDKYGSDTIILIEIGSFYELYEVDNEELSIGKAKEIANLLNIQLTRKNKSILENSISNPLLAGVPSVSIDRYLGKLISLKKYTIVIIKQKGETPNIKRYLSNIISPGTNFDFVDDDRESNIVSVVIDSNSSIYSLGYSAIDVTTGKSIINEIHSTRDDKSYALDELFNLLQSHNTTEIILSFENRDIDREWVLNYLELKSIHHTINKKRIKISMQNELFKQVYNINSFLSAIEYLDLEKYPYASQSLAILIDFIISCDSTIVEKLYRPKFLGSNRYVYIGNNALEQLGVVSQNPSDMTLLKLFDKSSTAFGKRLLKERLLNPLYDRAILEERYDLVEKLMKNIEPFERYLRDIYDIERLSRRIKLTKLHPFELTYISTSLNAILNLFEVAQTNLITIDSKLIVETQDMNNYINSIFNLDICAKFSFEKIDDNIFHKNIYPSIDNIISKNQEEVKKIEIVSKYIESLFDKGTNFVVLNYSENEGYYLSLTKNRFALIENKLKESFISIDDKNYFFKDFSYKYLRNSVKIYSSLFDTITQRVEINKIKLISLIKLRYKESIDDIDRKFSHTQEQLIEKIAQIDVGLASAKLATTLNLSRPIIDKNRVYEAVGLRHPIIEANDENGIYIPNDIYLGKASSTEHSHITLNASNGGDIYGILLYGINSSGKSSLMKSIGLSIILAQSGFFVPAIELRFGLYEKVFTRIVSRDNLYKGLSTFAIEMMELKNIFNRANENSLILGDEISQGTETSSALAIVSSAVLKLLSLKSTFIFASHLHQLQDIKEIKEASKLIFLHLGIKYDKDSDELIYDRVLKLGMGDSLYGLEFAKSMHLDGEFLKNAYKIREGLNRVSKNRYNKKLLISKCALCDNPVEEIHHIKPQKDANSDGNIGHFHKNHKYNLIPLCKAHHKMVHNNKIEISGFVMSSSGLKLHFLEMGSE</sequence>
<dbReference type="PANTHER" id="PTHR11361:SF99">
    <property type="entry name" value="DNA MISMATCH REPAIR PROTEIN"/>
    <property type="match status" value="1"/>
</dbReference>
<dbReference type="GO" id="GO:0140664">
    <property type="term" value="F:ATP-dependent DNA damage sensor activity"/>
    <property type="evidence" value="ECO:0007669"/>
    <property type="project" value="InterPro"/>
</dbReference>
<dbReference type="SUPFAM" id="SSF48334">
    <property type="entry name" value="DNA repair protein MutS, domain III"/>
    <property type="match status" value="1"/>
</dbReference>
<dbReference type="SMART" id="SM00534">
    <property type="entry name" value="MUTSac"/>
    <property type="match status" value="1"/>
</dbReference>
<dbReference type="GO" id="GO:0030983">
    <property type="term" value="F:mismatched DNA binding"/>
    <property type="evidence" value="ECO:0007669"/>
    <property type="project" value="InterPro"/>
</dbReference>
<keyword evidence="4" id="KW-0238">DNA-binding</keyword>
<dbReference type="Gene3D" id="3.40.50.300">
    <property type="entry name" value="P-loop containing nucleotide triphosphate hydrolases"/>
    <property type="match status" value="1"/>
</dbReference>
<dbReference type="InterPro" id="IPR003615">
    <property type="entry name" value="HNH_nuc"/>
</dbReference>
<dbReference type="InterPro" id="IPR017261">
    <property type="entry name" value="DNA_mismatch_repair_MutS/MSH"/>
</dbReference>
<dbReference type="Gene3D" id="3.40.1170.10">
    <property type="entry name" value="DNA repair protein MutS, domain I"/>
    <property type="match status" value="1"/>
</dbReference>
<feature type="domain" description="DNA mismatch repair proteins mutS family" evidence="6">
    <location>
        <begin position="680"/>
        <end position="870"/>
    </location>
</feature>